<protein>
    <submittedName>
        <fullName evidence="2">Uncharacterized protein</fullName>
    </submittedName>
</protein>
<feature type="compositionally biased region" description="Polar residues" evidence="1">
    <location>
        <begin position="1"/>
        <end position="10"/>
    </location>
</feature>
<sequence>MSFSTPSYFQPQIEEEDEEETEDHGYFPVPTHGRSPSAVSAASDSALLLQPERRSHPRSLWDRIVRYTDGLRKSPSYRSGRVRPLRAVERPPLNLDSNSPVEMLSPPSKSTLGGSGASSFGAAPGAMTASTSTLPSVPAKTYAAAQDMKDATGALVRAVEPDEHGVLLISRVPGQDFALDDSATTTEHSEPLR</sequence>
<organism evidence="2 3">
    <name type="scientific">Fomitopsis schrenkii</name>
    <name type="common">Brown rot fungus</name>
    <dbReference type="NCBI Taxonomy" id="2126942"/>
    <lineage>
        <taxon>Eukaryota</taxon>
        <taxon>Fungi</taxon>
        <taxon>Dikarya</taxon>
        <taxon>Basidiomycota</taxon>
        <taxon>Agaricomycotina</taxon>
        <taxon>Agaricomycetes</taxon>
        <taxon>Polyporales</taxon>
        <taxon>Fomitopsis</taxon>
    </lineage>
</organism>
<dbReference type="HOGENOM" id="CLU_1408795_0_0_1"/>
<feature type="compositionally biased region" description="Low complexity" evidence="1">
    <location>
        <begin position="117"/>
        <end position="126"/>
    </location>
</feature>
<proteinExistence type="predicted"/>
<dbReference type="EMBL" id="KE504178">
    <property type="protein sequence ID" value="EPS97191.1"/>
    <property type="molecule type" value="Genomic_DNA"/>
</dbReference>
<accession>S8DVN3</accession>
<feature type="compositionally biased region" description="Low complexity" evidence="1">
    <location>
        <begin position="37"/>
        <end position="49"/>
    </location>
</feature>
<feature type="region of interest" description="Disordered" evidence="1">
    <location>
        <begin position="1"/>
        <end position="135"/>
    </location>
</feature>
<evidence type="ECO:0000313" key="3">
    <source>
        <dbReference type="Proteomes" id="UP000015241"/>
    </source>
</evidence>
<dbReference type="Proteomes" id="UP000015241">
    <property type="component" value="Unassembled WGS sequence"/>
</dbReference>
<feature type="compositionally biased region" description="Acidic residues" evidence="1">
    <location>
        <begin position="13"/>
        <end position="22"/>
    </location>
</feature>
<evidence type="ECO:0000313" key="2">
    <source>
        <dbReference type="EMBL" id="EPS97191.1"/>
    </source>
</evidence>
<dbReference type="OrthoDB" id="2576311at2759"/>
<name>S8DVN3_FOMSC</name>
<evidence type="ECO:0000256" key="1">
    <source>
        <dbReference type="SAM" id="MobiDB-lite"/>
    </source>
</evidence>
<feature type="compositionally biased region" description="Basic and acidic residues" evidence="1">
    <location>
        <begin position="51"/>
        <end position="72"/>
    </location>
</feature>
<gene>
    <name evidence="2" type="ORF">FOMPIDRAFT_1025124</name>
</gene>
<reference evidence="2 3" key="1">
    <citation type="journal article" date="2012" name="Science">
        <title>The Paleozoic origin of enzymatic lignin decomposition reconstructed from 31 fungal genomes.</title>
        <authorList>
            <person name="Floudas D."/>
            <person name="Binder M."/>
            <person name="Riley R."/>
            <person name="Barry K."/>
            <person name="Blanchette R.A."/>
            <person name="Henrissat B."/>
            <person name="Martinez A.T."/>
            <person name="Otillar R."/>
            <person name="Spatafora J.W."/>
            <person name="Yadav J.S."/>
            <person name="Aerts A."/>
            <person name="Benoit I."/>
            <person name="Boyd A."/>
            <person name="Carlson A."/>
            <person name="Copeland A."/>
            <person name="Coutinho P.M."/>
            <person name="de Vries R.P."/>
            <person name="Ferreira P."/>
            <person name="Findley K."/>
            <person name="Foster B."/>
            <person name="Gaskell J."/>
            <person name="Glotzer D."/>
            <person name="Gorecki P."/>
            <person name="Heitman J."/>
            <person name="Hesse C."/>
            <person name="Hori C."/>
            <person name="Igarashi K."/>
            <person name="Jurgens J.A."/>
            <person name="Kallen N."/>
            <person name="Kersten P."/>
            <person name="Kohler A."/>
            <person name="Kuees U."/>
            <person name="Kumar T.K.A."/>
            <person name="Kuo A."/>
            <person name="LaButti K."/>
            <person name="Larrondo L.F."/>
            <person name="Lindquist E."/>
            <person name="Ling A."/>
            <person name="Lombard V."/>
            <person name="Lucas S."/>
            <person name="Lundell T."/>
            <person name="Martin R."/>
            <person name="McLaughlin D.J."/>
            <person name="Morgenstern I."/>
            <person name="Morin E."/>
            <person name="Murat C."/>
            <person name="Nagy L.G."/>
            <person name="Nolan M."/>
            <person name="Ohm R.A."/>
            <person name="Patyshakuliyeva A."/>
            <person name="Rokas A."/>
            <person name="Ruiz-Duenas F.J."/>
            <person name="Sabat G."/>
            <person name="Salamov A."/>
            <person name="Samejima M."/>
            <person name="Schmutz J."/>
            <person name="Slot J.C."/>
            <person name="St John F."/>
            <person name="Stenlid J."/>
            <person name="Sun H."/>
            <person name="Sun S."/>
            <person name="Syed K."/>
            <person name="Tsang A."/>
            <person name="Wiebenga A."/>
            <person name="Young D."/>
            <person name="Pisabarro A."/>
            <person name="Eastwood D.C."/>
            <person name="Martin F."/>
            <person name="Cullen D."/>
            <person name="Grigoriev I.V."/>
            <person name="Hibbett D.S."/>
        </authorList>
    </citation>
    <scope>NUCLEOTIDE SEQUENCE</scope>
    <source>
        <strain evidence="3">FP-58527</strain>
    </source>
</reference>
<keyword evidence="3" id="KW-1185">Reference proteome</keyword>
<dbReference type="InParanoid" id="S8DVN3"/>
<dbReference type="AlphaFoldDB" id="S8DVN3"/>